<protein>
    <submittedName>
        <fullName evidence="7">Hypothetical membrane protein</fullName>
    </submittedName>
</protein>
<dbReference type="HOGENOM" id="CLU_1178707_0_0_7"/>
<dbReference type="KEGG" id="dma:DMR_27660"/>
<keyword evidence="8" id="KW-1185">Reference proteome</keyword>
<evidence type="ECO:0000256" key="4">
    <source>
        <dbReference type="ARBA" id="ARBA00022989"/>
    </source>
</evidence>
<comment type="subcellular location">
    <subcellularLocation>
        <location evidence="1">Membrane</location>
        <topology evidence="1">Multi-pass membrane protein</topology>
    </subcellularLocation>
</comment>
<reference evidence="7 8" key="1">
    <citation type="journal article" date="2009" name="Genome Res.">
        <title>Whole genome sequence of Desulfovibrio magneticus strain RS-1 revealed common gene clusters in magnetotactic bacteria.</title>
        <authorList>
            <person name="Nakazawa H."/>
            <person name="Arakaki A."/>
            <person name="Narita-Yamada S."/>
            <person name="Yashiro I."/>
            <person name="Jinno K."/>
            <person name="Aoki N."/>
            <person name="Tsuruyama A."/>
            <person name="Okamura Y."/>
            <person name="Tanikawa S."/>
            <person name="Fujita N."/>
            <person name="Takeyama H."/>
            <person name="Matsunaga T."/>
        </authorList>
    </citation>
    <scope>NUCLEOTIDE SEQUENCE [LARGE SCALE GENOMIC DNA]</scope>
    <source>
        <strain evidence="8">ATCC 700980 / DSM 13731 / RS-1</strain>
    </source>
</reference>
<dbReference type="eggNOG" id="COG0619">
    <property type="taxonomic scope" value="Bacteria"/>
</dbReference>
<dbReference type="PANTHER" id="PTHR34857:SF2">
    <property type="entry name" value="SLL0384 PROTEIN"/>
    <property type="match status" value="1"/>
</dbReference>
<name>C4XGV2_SOLM1</name>
<dbReference type="InterPro" id="IPR051611">
    <property type="entry name" value="ECF_transporter_component"/>
</dbReference>
<evidence type="ECO:0000256" key="1">
    <source>
        <dbReference type="ARBA" id="ARBA00004141"/>
    </source>
</evidence>
<sequence>MTAVLRRASALSKCAFAVSLSVYAFACPDWRILVGVNLLLAGLLVASRQFDRIVWLALGVCVASLPTLGVLFLLGGVEKAATWREGLVLGLSWLAVFELRLLVMLLADILVVKWTTFSDLLLSLRALRLPGKLVLFCSALVTLLPSVFSLAAHVVEVQRCRGFDPKRLRNPKNFLPLFIPVFLAQLRRSTDLALSLELRGISGAPPARASRLTLGAGDAVLLAAAVAVWLLPFGA</sequence>
<dbReference type="GO" id="GO:0005886">
    <property type="term" value="C:plasma membrane"/>
    <property type="evidence" value="ECO:0007669"/>
    <property type="project" value="UniProtKB-ARBA"/>
</dbReference>
<dbReference type="EMBL" id="AP010904">
    <property type="protein sequence ID" value="BAH76257.1"/>
    <property type="molecule type" value="Genomic_DNA"/>
</dbReference>
<keyword evidence="4 6" id="KW-1133">Transmembrane helix</keyword>
<keyword evidence="5 6" id="KW-0472">Membrane</keyword>
<evidence type="ECO:0000256" key="2">
    <source>
        <dbReference type="ARBA" id="ARBA00022475"/>
    </source>
</evidence>
<gene>
    <name evidence="7" type="ordered locus">DMR_27660</name>
</gene>
<accession>C4XGV2</accession>
<evidence type="ECO:0000313" key="7">
    <source>
        <dbReference type="EMBL" id="BAH76257.1"/>
    </source>
</evidence>
<evidence type="ECO:0000256" key="3">
    <source>
        <dbReference type="ARBA" id="ARBA00022692"/>
    </source>
</evidence>
<evidence type="ECO:0000313" key="8">
    <source>
        <dbReference type="Proteomes" id="UP000009071"/>
    </source>
</evidence>
<dbReference type="OrthoDB" id="5451485at2"/>
<proteinExistence type="predicted"/>
<dbReference type="InterPro" id="IPR003339">
    <property type="entry name" value="ABC/ECF_trnsptr_transmembrane"/>
</dbReference>
<dbReference type="Proteomes" id="UP000009071">
    <property type="component" value="Chromosome"/>
</dbReference>
<dbReference type="AlphaFoldDB" id="C4XGV2"/>
<dbReference type="CDD" id="cd16914">
    <property type="entry name" value="EcfT"/>
    <property type="match status" value="1"/>
</dbReference>
<feature type="transmembrane region" description="Helical" evidence="6">
    <location>
        <begin position="211"/>
        <end position="231"/>
    </location>
</feature>
<dbReference type="STRING" id="573370.DMR_27660"/>
<evidence type="ECO:0000256" key="6">
    <source>
        <dbReference type="SAM" id="Phobius"/>
    </source>
</evidence>
<feature type="transmembrane region" description="Helical" evidence="6">
    <location>
        <begin position="53"/>
        <end position="75"/>
    </location>
</feature>
<keyword evidence="2" id="KW-1003">Cell membrane</keyword>
<dbReference type="RefSeq" id="WP_015861423.1">
    <property type="nucleotide sequence ID" value="NC_012796.1"/>
</dbReference>
<feature type="transmembrane region" description="Helical" evidence="6">
    <location>
        <begin position="133"/>
        <end position="154"/>
    </location>
</feature>
<keyword evidence="3 6" id="KW-0812">Transmembrane</keyword>
<evidence type="ECO:0000256" key="5">
    <source>
        <dbReference type="ARBA" id="ARBA00023136"/>
    </source>
</evidence>
<dbReference type="Pfam" id="PF02361">
    <property type="entry name" value="CbiQ"/>
    <property type="match status" value="1"/>
</dbReference>
<organism evidence="7 8">
    <name type="scientific">Solidesulfovibrio magneticus (strain ATCC 700980 / DSM 13731 / RS-1)</name>
    <name type="common">Desulfovibrio magneticus</name>
    <dbReference type="NCBI Taxonomy" id="573370"/>
    <lineage>
        <taxon>Bacteria</taxon>
        <taxon>Pseudomonadati</taxon>
        <taxon>Thermodesulfobacteriota</taxon>
        <taxon>Desulfovibrionia</taxon>
        <taxon>Desulfovibrionales</taxon>
        <taxon>Desulfovibrionaceae</taxon>
        <taxon>Solidesulfovibrio</taxon>
    </lineage>
</organism>
<feature type="transmembrane region" description="Helical" evidence="6">
    <location>
        <begin position="87"/>
        <end position="112"/>
    </location>
</feature>
<dbReference type="PANTHER" id="PTHR34857">
    <property type="entry name" value="SLL0384 PROTEIN"/>
    <property type="match status" value="1"/>
</dbReference>